<accession>A0A9N8EE94</accession>
<dbReference type="AlphaFoldDB" id="A0A9N8EE94"/>
<keyword evidence="2" id="KW-1185">Reference proteome</keyword>
<gene>
    <name evidence="1" type="ORF">SEMRO_867_G213120.1</name>
</gene>
<dbReference type="EMBL" id="CAICTM010000866">
    <property type="protein sequence ID" value="CAB9517589.1"/>
    <property type="molecule type" value="Genomic_DNA"/>
</dbReference>
<reference evidence="1" key="1">
    <citation type="submission" date="2020-06" db="EMBL/GenBank/DDBJ databases">
        <authorList>
            <consortium name="Plant Systems Biology data submission"/>
        </authorList>
    </citation>
    <scope>NUCLEOTIDE SEQUENCE</scope>
    <source>
        <strain evidence="1">D6</strain>
    </source>
</reference>
<dbReference type="Proteomes" id="UP001153069">
    <property type="component" value="Unassembled WGS sequence"/>
</dbReference>
<sequence length="221" mass="25239">MCSPVSDILQLVLDPPSRSPSPSPPSRMAAMHMVLPSIHPLSEQKRVTFRSTRTEVHIESLALLPDDKKDELWHKDTDIEAFKARERLLCEEIRLGLSNEQNTRGLELRLCQERQKRKYMIIHAILRAQKRYKDPKQLSNIARKCSVWSKAIAAITAQRDYCELYDPARLASITPIPPVDNYPLPFKAREPVAKIPVKRPISPTIPQRNVRPRPAPLATTC</sequence>
<name>A0A9N8EE94_9STRA</name>
<protein>
    <submittedName>
        <fullName evidence="1">Uncharacterized protein</fullName>
    </submittedName>
</protein>
<evidence type="ECO:0000313" key="2">
    <source>
        <dbReference type="Proteomes" id="UP001153069"/>
    </source>
</evidence>
<proteinExistence type="predicted"/>
<organism evidence="1 2">
    <name type="scientific">Seminavis robusta</name>
    <dbReference type="NCBI Taxonomy" id="568900"/>
    <lineage>
        <taxon>Eukaryota</taxon>
        <taxon>Sar</taxon>
        <taxon>Stramenopiles</taxon>
        <taxon>Ochrophyta</taxon>
        <taxon>Bacillariophyta</taxon>
        <taxon>Bacillariophyceae</taxon>
        <taxon>Bacillariophycidae</taxon>
        <taxon>Naviculales</taxon>
        <taxon>Naviculaceae</taxon>
        <taxon>Seminavis</taxon>
    </lineage>
</organism>
<comment type="caution">
    <text evidence="1">The sequence shown here is derived from an EMBL/GenBank/DDBJ whole genome shotgun (WGS) entry which is preliminary data.</text>
</comment>
<evidence type="ECO:0000313" key="1">
    <source>
        <dbReference type="EMBL" id="CAB9517589.1"/>
    </source>
</evidence>